<dbReference type="KEGG" id="dli:dnl_28980"/>
<dbReference type="GO" id="GO:0005886">
    <property type="term" value="C:plasma membrane"/>
    <property type="evidence" value="ECO:0007669"/>
    <property type="project" value="TreeGrafter"/>
</dbReference>
<keyword evidence="4" id="KW-0472">Membrane</keyword>
<evidence type="ECO:0000256" key="3">
    <source>
        <dbReference type="PROSITE-ProRule" id="PRU00284"/>
    </source>
</evidence>
<evidence type="ECO:0000313" key="7">
    <source>
        <dbReference type="Proteomes" id="UP000663720"/>
    </source>
</evidence>
<feature type="transmembrane region" description="Helical" evidence="4">
    <location>
        <begin position="282"/>
        <end position="305"/>
    </location>
</feature>
<dbReference type="PROSITE" id="PS50111">
    <property type="entry name" value="CHEMOTAXIS_TRANSDUC_2"/>
    <property type="match status" value="1"/>
</dbReference>
<organism evidence="6 7">
    <name type="scientific">Desulfonema limicola</name>
    <dbReference type="NCBI Taxonomy" id="45656"/>
    <lineage>
        <taxon>Bacteria</taxon>
        <taxon>Pseudomonadati</taxon>
        <taxon>Thermodesulfobacteriota</taxon>
        <taxon>Desulfobacteria</taxon>
        <taxon>Desulfobacterales</taxon>
        <taxon>Desulfococcaceae</taxon>
        <taxon>Desulfonema</taxon>
    </lineage>
</organism>
<protein>
    <submittedName>
        <fullName evidence="6">Methyl-accepting chemotaxis protein, double CACHE domain-containing</fullName>
    </submittedName>
</protein>
<reference evidence="6" key="1">
    <citation type="journal article" date="2021" name="Microb. Physiol.">
        <title>Proteogenomic Insights into the Physiology of Marine, Sulfate-Reducing, Filamentous Desulfonema limicola and Desulfonema magnum.</title>
        <authorList>
            <person name="Schnaars V."/>
            <person name="Wohlbrand L."/>
            <person name="Scheve S."/>
            <person name="Hinrichs C."/>
            <person name="Reinhardt R."/>
            <person name="Rabus R."/>
        </authorList>
    </citation>
    <scope>NUCLEOTIDE SEQUENCE</scope>
    <source>
        <strain evidence="6">5ac10</strain>
    </source>
</reference>
<keyword evidence="7" id="KW-1185">Reference proteome</keyword>
<dbReference type="InterPro" id="IPR051310">
    <property type="entry name" value="MCP_chemotaxis"/>
</dbReference>
<feature type="transmembrane region" description="Helical" evidence="4">
    <location>
        <begin position="249"/>
        <end position="270"/>
    </location>
</feature>
<evidence type="ECO:0000256" key="4">
    <source>
        <dbReference type="SAM" id="Phobius"/>
    </source>
</evidence>
<keyword evidence="4" id="KW-0812">Transmembrane</keyword>
<evidence type="ECO:0000313" key="6">
    <source>
        <dbReference type="EMBL" id="QTA80589.1"/>
    </source>
</evidence>
<dbReference type="EMBL" id="CP061799">
    <property type="protein sequence ID" value="QTA80589.1"/>
    <property type="molecule type" value="Genomic_DNA"/>
</dbReference>
<feature type="domain" description="Methyl-accepting transducer" evidence="5">
    <location>
        <begin position="322"/>
        <end position="551"/>
    </location>
</feature>
<keyword evidence="1" id="KW-0145">Chemotaxis</keyword>
<dbReference type="PRINTS" id="PR00260">
    <property type="entry name" value="CHEMTRNSDUCR"/>
</dbReference>
<dbReference type="PANTHER" id="PTHR43531:SF11">
    <property type="entry name" value="METHYL-ACCEPTING CHEMOTAXIS PROTEIN 3"/>
    <property type="match status" value="1"/>
</dbReference>
<feature type="transmembrane region" description="Helical" evidence="4">
    <location>
        <begin position="6"/>
        <end position="26"/>
    </location>
</feature>
<comment type="similarity">
    <text evidence="2">Belongs to the methyl-accepting chemotaxis (MCP) protein family.</text>
</comment>
<dbReference type="Gene3D" id="1.10.287.950">
    <property type="entry name" value="Methyl-accepting chemotaxis protein"/>
    <property type="match status" value="1"/>
</dbReference>
<dbReference type="SMART" id="SM00283">
    <property type="entry name" value="MA"/>
    <property type="match status" value="1"/>
</dbReference>
<proteinExistence type="inferred from homology"/>
<gene>
    <name evidence="6" type="ORF">dnl_28980</name>
</gene>
<dbReference type="AlphaFoldDB" id="A0A975B882"/>
<dbReference type="GO" id="GO:0006935">
    <property type="term" value="P:chemotaxis"/>
    <property type="evidence" value="ECO:0007669"/>
    <property type="project" value="UniProtKB-KW"/>
</dbReference>
<keyword evidence="3" id="KW-0807">Transducer</keyword>
<keyword evidence="4" id="KW-1133">Transmembrane helix</keyword>
<dbReference type="RefSeq" id="WP_207692222.1">
    <property type="nucleotide sequence ID" value="NZ_CP061799.1"/>
</dbReference>
<accession>A0A975B882</accession>
<dbReference type="InterPro" id="IPR004089">
    <property type="entry name" value="MCPsignal_dom"/>
</dbReference>
<dbReference type="Proteomes" id="UP000663720">
    <property type="component" value="Chromosome"/>
</dbReference>
<evidence type="ECO:0000256" key="1">
    <source>
        <dbReference type="ARBA" id="ARBA00022500"/>
    </source>
</evidence>
<dbReference type="GO" id="GO:0004888">
    <property type="term" value="F:transmembrane signaling receptor activity"/>
    <property type="evidence" value="ECO:0007669"/>
    <property type="project" value="InterPro"/>
</dbReference>
<dbReference type="PANTHER" id="PTHR43531">
    <property type="entry name" value="PROTEIN ICFG"/>
    <property type="match status" value="1"/>
</dbReference>
<dbReference type="SUPFAM" id="SSF58104">
    <property type="entry name" value="Methyl-accepting chemotaxis protein (MCP) signaling domain"/>
    <property type="match status" value="1"/>
</dbReference>
<dbReference type="InterPro" id="IPR004090">
    <property type="entry name" value="Chemotax_Me-accpt_rcpt"/>
</dbReference>
<dbReference type="Pfam" id="PF00015">
    <property type="entry name" value="MCPsignal"/>
    <property type="match status" value="1"/>
</dbReference>
<evidence type="ECO:0000256" key="2">
    <source>
        <dbReference type="ARBA" id="ARBA00029447"/>
    </source>
</evidence>
<evidence type="ECO:0000259" key="5">
    <source>
        <dbReference type="PROSITE" id="PS50111"/>
    </source>
</evidence>
<dbReference type="GO" id="GO:0007165">
    <property type="term" value="P:signal transduction"/>
    <property type="evidence" value="ECO:0007669"/>
    <property type="project" value="UniProtKB-KW"/>
</dbReference>
<sequence>MKLNIRTQIVILCTGITFVSGILFLINNLWQIKKENHVLFEKNIREKQDFLKRYLDNIGNRAIETSRLISGNNEFQSAVALSALSNDTGDIIVLFDEYIKHMELFNILSFTNINGQTISGGLNLEERKSVHKSILCENVLKEQKPLWGIEKINNVFQVIGVIPLKIFGEPAGHIEMGAYINDFFMKSLKTMLGAECFFMPQGSFKPLASSSSEFLNSGLNIITHEQILQTQKSKSLPVKKIISGNKTYMLGYLPISNYQGIYIGAFGIMADISENLKIVSRFMITGVILSAAIFVTALFISFALAGSIGLKLGKSIEHLANAAYHVASASEQAARAGKSLEQAAGNQVEFLEQTLASRNEINKITKQNSESLKTADELMKDSNYIVETVSGSMSELLISTGEAICSCEKTASIVKIIEDIAFQTNLLALNAAIEAARAGESGTGFSVVADEVRTLSVKSSNAAKTSAGLIEQTLSKIRQNSDFVNKTGKIFDHMSARTGKSGTLLDKIAKASVNQVKEIDSMDKAMDEIGKLARQSKAEAGASARTAAEMNAQAEELALIIRELESL</sequence>
<name>A0A975B882_9BACT</name>